<evidence type="ECO:0000256" key="1">
    <source>
        <dbReference type="SAM" id="Phobius"/>
    </source>
</evidence>
<evidence type="ECO:0000313" key="2">
    <source>
        <dbReference type="EMBL" id="GCD98287.1"/>
    </source>
</evidence>
<dbReference type="PANTHER" id="PTHR23523:SF2">
    <property type="entry name" value="2-NITROIMIDAZOLE TRANSPORTER"/>
    <property type="match status" value="1"/>
</dbReference>
<dbReference type="InterPro" id="IPR036259">
    <property type="entry name" value="MFS_trans_sf"/>
</dbReference>
<feature type="transmembrane region" description="Helical" evidence="1">
    <location>
        <begin position="52"/>
        <end position="73"/>
    </location>
</feature>
<keyword evidence="1" id="KW-0472">Membrane</keyword>
<feature type="transmembrane region" description="Helical" evidence="1">
    <location>
        <begin position="110"/>
        <end position="131"/>
    </location>
</feature>
<proteinExistence type="predicted"/>
<gene>
    <name evidence="2" type="ORF">EHYA_05991</name>
</gene>
<reference evidence="2 3" key="1">
    <citation type="submission" date="2018-12" db="EMBL/GenBank/DDBJ databases">
        <title>Draft genome sequence of Embleya hyalina NBRC 13850T.</title>
        <authorList>
            <person name="Komaki H."/>
            <person name="Hosoyama A."/>
            <person name="Kimura A."/>
            <person name="Ichikawa N."/>
            <person name="Tamura T."/>
        </authorList>
    </citation>
    <scope>NUCLEOTIDE SEQUENCE [LARGE SCALE GENOMIC DNA]</scope>
    <source>
        <strain evidence="2 3">NBRC 13850</strain>
    </source>
</reference>
<dbReference type="PANTHER" id="PTHR23523">
    <property type="match status" value="1"/>
</dbReference>
<name>A0A401YUM1_9ACTN</name>
<dbReference type="Proteomes" id="UP000286931">
    <property type="component" value="Unassembled WGS sequence"/>
</dbReference>
<feature type="transmembrane region" description="Helical" evidence="1">
    <location>
        <begin position="285"/>
        <end position="305"/>
    </location>
</feature>
<dbReference type="InterPro" id="IPR011701">
    <property type="entry name" value="MFS"/>
</dbReference>
<dbReference type="AlphaFoldDB" id="A0A401YUM1"/>
<dbReference type="InterPro" id="IPR052524">
    <property type="entry name" value="MFS_Cyanate_Porter"/>
</dbReference>
<dbReference type="Gene3D" id="1.20.1250.20">
    <property type="entry name" value="MFS general substrate transporter like domains"/>
    <property type="match status" value="2"/>
</dbReference>
<feature type="transmembrane region" description="Helical" evidence="1">
    <location>
        <begin position="346"/>
        <end position="367"/>
    </location>
</feature>
<keyword evidence="1" id="KW-0812">Transmembrane</keyword>
<keyword evidence="3" id="KW-1185">Reference proteome</keyword>
<feature type="transmembrane region" description="Helical" evidence="1">
    <location>
        <begin position="219"/>
        <end position="242"/>
    </location>
</feature>
<feature type="transmembrane region" description="Helical" evidence="1">
    <location>
        <begin position="176"/>
        <end position="198"/>
    </location>
</feature>
<feature type="transmembrane region" description="Helical" evidence="1">
    <location>
        <begin position="85"/>
        <end position="104"/>
    </location>
</feature>
<organism evidence="2 3">
    <name type="scientific">Embleya hyalina</name>
    <dbReference type="NCBI Taxonomy" id="516124"/>
    <lineage>
        <taxon>Bacteria</taxon>
        <taxon>Bacillati</taxon>
        <taxon>Actinomycetota</taxon>
        <taxon>Actinomycetes</taxon>
        <taxon>Kitasatosporales</taxon>
        <taxon>Streptomycetaceae</taxon>
        <taxon>Embleya</taxon>
    </lineage>
</organism>
<protein>
    <submittedName>
        <fullName evidence="2">MFS transporter</fullName>
    </submittedName>
</protein>
<dbReference type="CDD" id="cd17339">
    <property type="entry name" value="MFS_NIMT_CynX_like"/>
    <property type="match status" value="1"/>
</dbReference>
<dbReference type="EMBL" id="BIFH01000027">
    <property type="protein sequence ID" value="GCD98287.1"/>
    <property type="molecule type" value="Genomic_DNA"/>
</dbReference>
<dbReference type="Pfam" id="PF07690">
    <property type="entry name" value="MFS_1"/>
    <property type="match status" value="1"/>
</dbReference>
<evidence type="ECO:0000313" key="3">
    <source>
        <dbReference type="Proteomes" id="UP000286931"/>
    </source>
</evidence>
<accession>A0A401YUM1</accession>
<dbReference type="OrthoDB" id="5317164at2"/>
<comment type="caution">
    <text evidence="2">The sequence shown here is derived from an EMBL/GenBank/DDBJ whole genome shotgun (WGS) entry which is preliminary data.</text>
</comment>
<sequence>MSTTDLRMSPNAKTTAKAGGGALLLAGIVLIALNMRAGLSSVSPLVGELRDVFHLSATTGSLITAIPVLFLGLISPLAPVAARRFGTELVLLGALVVVGAGILLRMVPELGALFAGGALVGGGIAVLNVLMPGVVKREFPDRAAVMIGVYSAAMVLGAAVSAGATVPLENAIGHGWQPAMGCWALLAVAAVAVWLPHVRRRRGAEAAAMPHVAGLWKSPLAWLVTGFMGLQSLLFYVLLAWMPTILTDHGMSKGTAAAIFAFNTFVQIPSSLVGSIIAGRMRNQSALVVGSVGLVAAGYVGLMLAPTGGAWLWAVLLGLGQGGAVSLALTLIVLRSPDPNTAAQLSGMAQAVGYVVAAFGPLAAGALRQVTGGWTVPIVVMLVLCACAVACGVGASRPGHVRVG</sequence>
<feature type="transmembrane region" description="Helical" evidence="1">
    <location>
        <begin position="254"/>
        <end position="278"/>
    </location>
</feature>
<dbReference type="SUPFAM" id="SSF103473">
    <property type="entry name" value="MFS general substrate transporter"/>
    <property type="match status" value="1"/>
</dbReference>
<feature type="transmembrane region" description="Helical" evidence="1">
    <location>
        <begin position="311"/>
        <end position="334"/>
    </location>
</feature>
<keyword evidence="1" id="KW-1133">Transmembrane helix</keyword>
<feature type="transmembrane region" description="Helical" evidence="1">
    <location>
        <begin position="143"/>
        <end position="164"/>
    </location>
</feature>
<dbReference type="GO" id="GO:0022857">
    <property type="term" value="F:transmembrane transporter activity"/>
    <property type="evidence" value="ECO:0007669"/>
    <property type="project" value="InterPro"/>
</dbReference>
<feature type="transmembrane region" description="Helical" evidence="1">
    <location>
        <begin position="373"/>
        <end position="395"/>
    </location>
</feature>
<dbReference type="RefSeq" id="WP_126640206.1">
    <property type="nucleotide sequence ID" value="NZ_BIFH01000027.1"/>
</dbReference>